<accession>A0A7J0CQH0</accession>
<evidence type="ECO:0008006" key="3">
    <source>
        <dbReference type="Google" id="ProtNLM"/>
    </source>
</evidence>
<evidence type="ECO:0000313" key="2">
    <source>
        <dbReference type="Proteomes" id="UP000498740"/>
    </source>
</evidence>
<organism evidence="1 2">
    <name type="scientific">Streptomyces microflavus</name>
    <name type="common">Streptomyces lipmanii</name>
    <dbReference type="NCBI Taxonomy" id="1919"/>
    <lineage>
        <taxon>Bacteria</taxon>
        <taxon>Bacillati</taxon>
        <taxon>Actinomycetota</taxon>
        <taxon>Actinomycetes</taxon>
        <taxon>Kitasatosporales</taxon>
        <taxon>Streptomycetaceae</taxon>
        <taxon>Streptomyces</taxon>
    </lineage>
</organism>
<name>A0A7J0CQH0_STRMI</name>
<dbReference type="GO" id="GO:0043531">
    <property type="term" value="F:ADP binding"/>
    <property type="evidence" value="ECO:0007669"/>
    <property type="project" value="InterPro"/>
</dbReference>
<gene>
    <name evidence="1" type="ORF">Smic_25030</name>
</gene>
<dbReference type="PRINTS" id="PR00364">
    <property type="entry name" value="DISEASERSIST"/>
</dbReference>
<dbReference type="InterPro" id="IPR027417">
    <property type="entry name" value="P-loop_NTPase"/>
</dbReference>
<dbReference type="Gene3D" id="3.40.50.300">
    <property type="entry name" value="P-loop containing nucleotide triphosphate hydrolases"/>
    <property type="match status" value="1"/>
</dbReference>
<reference evidence="1 2" key="1">
    <citation type="submission" date="2020-05" db="EMBL/GenBank/DDBJ databases">
        <title>Whole genome shotgun sequence of Streptomyces microflavus NBRC 13062.</title>
        <authorList>
            <person name="Komaki H."/>
            <person name="Tamura T."/>
        </authorList>
    </citation>
    <scope>NUCLEOTIDE SEQUENCE [LARGE SCALE GENOMIC DNA]</scope>
    <source>
        <strain evidence="1 2">NBRC 13062</strain>
    </source>
</reference>
<comment type="caution">
    <text evidence="1">The sequence shown here is derived from an EMBL/GenBank/DDBJ whole genome shotgun (WGS) entry which is preliminary data.</text>
</comment>
<dbReference type="EMBL" id="BLWD01000001">
    <property type="protein sequence ID" value="GFN03947.1"/>
    <property type="molecule type" value="Genomic_DNA"/>
</dbReference>
<dbReference type="PANTHER" id="PTHR47691:SF3">
    <property type="entry name" value="HTH-TYPE TRANSCRIPTIONAL REGULATOR RV0890C-RELATED"/>
    <property type="match status" value="1"/>
</dbReference>
<dbReference type="SUPFAM" id="SSF52540">
    <property type="entry name" value="P-loop containing nucleoside triphosphate hydrolases"/>
    <property type="match status" value="1"/>
</dbReference>
<protein>
    <recommendedName>
        <fullName evidence="3">NB-ARC domain-containing protein</fullName>
    </recommendedName>
</protein>
<dbReference type="PANTHER" id="PTHR47691">
    <property type="entry name" value="REGULATOR-RELATED"/>
    <property type="match status" value="1"/>
</dbReference>
<evidence type="ECO:0000313" key="1">
    <source>
        <dbReference type="EMBL" id="GFN03947.1"/>
    </source>
</evidence>
<sequence length="499" mass="56099">MRRDRALSVEAGGEAAVAVGGDNVAPVITNPVVNNTLNLHVLREEPTLVSRARNLPPGVPDFTGRVAEIEVIEREVLDGRKGQRSVTAVVTGKPGVGKTCLAVHLAHRMGMTYEDGELYADLRGVDDRPAASEEIMARFMQALGVPEKEIPGDPALRLDAYRKTVTGRSLLIILDNAADEKQVRPLLPPSAGALVLVTSRNRLMGLESVHRCDLETFPISTSLDFMRKVVGDEVVDREPHDAQRVAEFCGHLPLALRIAAIRMHSTRNMRLSDLARELGDERERIEALRVGDLAVRAAFNLSYRKMGKGARNAFKRLAHVPGADFGAGICSAVTGFEVRQASRMLQKLSEANLVEQTEVPGRFRFHDLLKVFSREKMEKDPADRNQDDRRRMFLWLQNSALKAQFTLGACSRLKFRTMEVRRSTLSKPRHLGWSRNFPTRWRAWVWLKRTNLPNMWYAWLWRCPVFAKQWVTGASGRRLSMLGHGLLKRSMSRLWLSCS</sequence>
<dbReference type="Proteomes" id="UP000498740">
    <property type="component" value="Unassembled WGS sequence"/>
</dbReference>
<dbReference type="AlphaFoldDB" id="A0A7J0CQH0"/>
<proteinExistence type="predicted"/>